<feature type="transmembrane region" description="Helical" evidence="1">
    <location>
        <begin position="33"/>
        <end position="55"/>
    </location>
</feature>
<accession>A0A1Y3GIY9</accession>
<protein>
    <submittedName>
        <fullName evidence="2">Protein affecting phage T7 exclusion by the F plasmid FxsA</fullName>
    </submittedName>
</protein>
<dbReference type="GO" id="GO:0016020">
    <property type="term" value="C:membrane"/>
    <property type="evidence" value="ECO:0007669"/>
    <property type="project" value="InterPro"/>
</dbReference>
<organism evidence="2 3">
    <name type="scientific">Methanonatronarchaeum thermophilum</name>
    <dbReference type="NCBI Taxonomy" id="1927129"/>
    <lineage>
        <taxon>Archaea</taxon>
        <taxon>Methanobacteriati</taxon>
        <taxon>Methanobacteriota</taxon>
        <taxon>Methanonatronarchaeia</taxon>
        <taxon>Methanonatronarchaeales</taxon>
        <taxon>Methanonatronarchaeaceae</taxon>
        <taxon>Methanonatronarchaeum</taxon>
    </lineage>
</organism>
<name>A0A1Y3GIY9_9EURY</name>
<evidence type="ECO:0000313" key="3">
    <source>
        <dbReference type="Proteomes" id="UP000195137"/>
    </source>
</evidence>
<evidence type="ECO:0000256" key="1">
    <source>
        <dbReference type="SAM" id="Phobius"/>
    </source>
</evidence>
<dbReference type="PANTHER" id="PTHR35335">
    <property type="entry name" value="UPF0716 PROTEIN FXSA"/>
    <property type="match status" value="1"/>
</dbReference>
<comment type="caution">
    <text evidence="2">The sequence shown here is derived from an EMBL/GenBank/DDBJ whole genome shotgun (WGS) entry which is preliminary data.</text>
</comment>
<dbReference type="InterPro" id="IPR007313">
    <property type="entry name" value="FxsA"/>
</dbReference>
<dbReference type="OrthoDB" id="136483at2157"/>
<dbReference type="Proteomes" id="UP000195137">
    <property type="component" value="Unassembled WGS sequence"/>
</dbReference>
<dbReference type="RefSeq" id="WP_086636459.1">
    <property type="nucleotide sequence ID" value="NZ_MRZU01000002.1"/>
</dbReference>
<dbReference type="EMBL" id="MRZU01000002">
    <property type="protein sequence ID" value="OUJ19356.1"/>
    <property type="molecule type" value="Genomic_DNA"/>
</dbReference>
<dbReference type="AlphaFoldDB" id="A0A1Y3GIY9"/>
<dbReference type="NCBIfam" id="NF008528">
    <property type="entry name" value="PRK11463.1-2"/>
    <property type="match status" value="1"/>
</dbReference>
<dbReference type="Pfam" id="PF04186">
    <property type="entry name" value="FxsA"/>
    <property type="match status" value="1"/>
</dbReference>
<reference evidence="2 3" key="1">
    <citation type="submission" date="2016-12" db="EMBL/GenBank/DDBJ databases">
        <title>Discovery of methanogenic haloarchaea.</title>
        <authorList>
            <person name="Sorokin D.Y."/>
            <person name="Makarova K.S."/>
            <person name="Abbas B."/>
            <person name="Ferrer M."/>
            <person name="Golyshin P.N."/>
        </authorList>
    </citation>
    <scope>NUCLEOTIDE SEQUENCE [LARGE SCALE GENOMIC DNA]</scope>
    <source>
        <strain evidence="2">AMET1</strain>
    </source>
</reference>
<keyword evidence="1" id="KW-0472">Membrane</keyword>
<proteinExistence type="predicted"/>
<keyword evidence="1" id="KW-1133">Transmembrane helix</keyword>
<feature type="transmembrane region" description="Helical" evidence="1">
    <location>
        <begin position="76"/>
        <end position="101"/>
    </location>
</feature>
<dbReference type="PANTHER" id="PTHR35335:SF1">
    <property type="entry name" value="UPF0716 PROTEIN FXSA"/>
    <property type="match status" value="1"/>
</dbReference>
<evidence type="ECO:0000313" key="2">
    <source>
        <dbReference type="EMBL" id="OUJ19356.1"/>
    </source>
</evidence>
<feature type="transmembrane region" description="Helical" evidence="1">
    <location>
        <begin position="7"/>
        <end position="27"/>
    </location>
</feature>
<sequence length="131" mass="14289">MLLKIIAIFVTVPLLDLLVLLQVASYIGTLETIAIVILTGILGGSLAKMQGLKTLQKFREKTMLGETPSNPIMDGLMILLGAGLLLTPGFLTDIAGFLLLIPITRPILKKAISKYVNKKTKQGYIHIEKYP</sequence>
<gene>
    <name evidence="2" type="ORF">AMET1_0025</name>
</gene>
<keyword evidence="1" id="KW-0812">Transmembrane</keyword>
<keyword evidence="3" id="KW-1185">Reference proteome</keyword>